<dbReference type="SUPFAM" id="SSF46785">
    <property type="entry name" value="Winged helix' DNA-binding domain"/>
    <property type="match status" value="1"/>
</dbReference>
<dbReference type="InterPro" id="IPR036390">
    <property type="entry name" value="WH_DNA-bd_sf"/>
</dbReference>
<name>A0A2U1UXJ0_9PROT</name>
<dbReference type="Proteomes" id="UP000245048">
    <property type="component" value="Unassembled WGS sequence"/>
</dbReference>
<feature type="compositionally biased region" description="Low complexity" evidence="1">
    <location>
        <begin position="168"/>
        <end position="177"/>
    </location>
</feature>
<evidence type="ECO:0000256" key="1">
    <source>
        <dbReference type="SAM" id="MobiDB-lite"/>
    </source>
</evidence>
<organism evidence="2 3">
    <name type="scientific">Teichococcus aestuarii</name>
    <dbReference type="NCBI Taxonomy" id="568898"/>
    <lineage>
        <taxon>Bacteria</taxon>
        <taxon>Pseudomonadati</taxon>
        <taxon>Pseudomonadota</taxon>
        <taxon>Alphaproteobacteria</taxon>
        <taxon>Acetobacterales</taxon>
        <taxon>Roseomonadaceae</taxon>
        <taxon>Roseomonas</taxon>
    </lineage>
</organism>
<dbReference type="EMBL" id="PDOA01000044">
    <property type="protein sequence ID" value="PWC26396.1"/>
    <property type="molecule type" value="Genomic_DNA"/>
</dbReference>
<gene>
    <name evidence="2" type="ORF">CR165_23465</name>
</gene>
<dbReference type="Gene3D" id="1.10.10.10">
    <property type="entry name" value="Winged helix-like DNA-binding domain superfamily/Winged helix DNA-binding domain"/>
    <property type="match status" value="1"/>
</dbReference>
<accession>A0A2U1UXJ0</accession>
<protein>
    <recommendedName>
        <fullName evidence="4">Helix-turn-helix domain-containing protein</fullName>
    </recommendedName>
</protein>
<dbReference type="AlphaFoldDB" id="A0A2U1UXJ0"/>
<keyword evidence="3" id="KW-1185">Reference proteome</keyword>
<feature type="region of interest" description="Disordered" evidence="1">
    <location>
        <begin position="130"/>
        <end position="182"/>
    </location>
</feature>
<dbReference type="RefSeq" id="WP_109519336.1">
    <property type="nucleotide sequence ID" value="NZ_PDOA01000044.1"/>
</dbReference>
<comment type="caution">
    <text evidence="2">The sequence shown here is derived from an EMBL/GenBank/DDBJ whole genome shotgun (WGS) entry which is preliminary data.</text>
</comment>
<evidence type="ECO:0000313" key="2">
    <source>
        <dbReference type="EMBL" id="PWC26396.1"/>
    </source>
</evidence>
<evidence type="ECO:0000313" key="3">
    <source>
        <dbReference type="Proteomes" id="UP000245048"/>
    </source>
</evidence>
<dbReference type="InterPro" id="IPR036388">
    <property type="entry name" value="WH-like_DNA-bd_sf"/>
</dbReference>
<reference evidence="3" key="1">
    <citation type="submission" date="2017-10" db="EMBL/GenBank/DDBJ databases">
        <authorList>
            <person name="Toshchakov S.V."/>
            <person name="Goeva M.A."/>
        </authorList>
    </citation>
    <scope>NUCLEOTIDE SEQUENCE [LARGE SCALE GENOMIC DNA]</scope>
    <source>
        <strain evidence="3">JR1/69-1-13</strain>
    </source>
</reference>
<proteinExistence type="predicted"/>
<evidence type="ECO:0008006" key="4">
    <source>
        <dbReference type="Google" id="ProtNLM"/>
    </source>
</evidence>
<sequence>MLAHPHPARPGSVRADRLPAPVPLPMQEAARIMRQAEAHPGIDALALRLLRVMIFELGGARVGACTHALEAIARRAKISRATVVRRLRLLVAEGFIERTRRAVLVDARAGWKGAARLVQATTLYAFRSPPARQDRPHAAMAASRPIQPPPAVPRSAPRPTLPTPPAAPISAAHSEPPMSIKLKPPLPPALGWRARLAERAAREAEALERALSRLGGAMKSRGESGKVTEISCREIESHRENDGNIRYRA</sequence>